<evidence type="ECO:0000313" key="2">
    <source>
        <dbReference type="Proteomes" id="UP001595683"/>
    </source>
</evidence>
<keyword evidence="2" id="KW-1185">Reference proteome</keyword>
<comment type="caution">
    <text evidence="1">The sequence shown here is derived from an EMBL/GenBank/DDBJ whole genome shotgun (WGS) entry which is preliminary data.</text>
</comment>
<accession>A0ABV7UZF6</accession>
<proteinExistence type="predicted"/>
<dbReference type="InterPro" id="IPR021234">
    <property type="entry name" value="DUF2827"/>
</dbReference>
<evidence type="ECO:0000313" key="1">
    <source>
        <dbReference type="EMBL" id="MFC3670117.1"/>
    </source>
</evidence>
<sequence>MSKTITRTKASGLKVGVTLYVRDGAQSLWENGIFQNCYFLLMLLARSPAIEQCFIVNGGPGNPAEAGDFLDSAPAPVLSLDEAMNELDIVIELSAQLNPDWGRQFAARGGRIVGMRVANDFVIDAERMAFGLDHALLMTAVPYDEIWTLPAFEKTCGPYYQTGFRAPVRVMQHLWNPTLLNRAMEKHGVTQPFAYQPGRKRWRLAVLEPNICTVKTCHLPLLLCDVAHREDPRAIEYLRVYNAMTIKEHPDFVAYARSMDLVQQGLASFEARFPIFHIMGTSADAIVSHHWENAQNYLYYEALYGGFPLIHNSDLLDGCGYRYRSFDPEDGALALRQAHAEHDRNLAAYRADADRLLQRLDPVSERNVALYTQVLQELVARRAAA</sequence>
<organism evidence="1 2">
    <name type="scientific">Novosphingobium pokkalii</name>
    <dbReference type="NCBI Taxonomy" id="1770194"/>
    <lineage>
        <taxon>Bacteria</taxon>
        <taxon>Pseudomonadati</taxon>
        <taxon>Pseudomonadota</taxon>
        <taxon>Alphaproteobacteria</taxon>
        <taxon>Sphingomonadales</taxon>
        <taxon>Sphingomonadaceae</taxon>
        <taxon>Novosphingobium</taxon>
    </lineage>
</organism>
<dbReference type="EMBL" id="JBHRYE010000003">
    <property type="protein sequence ID" value="MFC3670117.1"/>
    <property type="molecule type" value="Genomic_DNA"/>
</dbReference>
<reference evidence="2" key="1">
    <citation type="journal article" date="2019" name="Int. J. Syst. Evol. Microbiol.">
        <title>The Global Catalogue of Microorganisms (GCM) 10K type strain sequencing project: providing services to taxonomists for standard genome sequencing and annotation.</title>
        <authorList>
            <consortium name="The Broad Institute Genomics Platform"/>
            <consortium name="The Broad Institute Genome Sequencing Center for Infectious Disease"/>
            <person name="Wu L."/>
            <person name="Ma J."/>
        </authorList>
    </citation>
    <scope>NUCLEOTIDE SEQUENCE [LARGE SCALE GENOMIC DNA]</scope>
    <source>
        <strain evidence="2">KCTC 42224</strain>
    </source>
</reference>
<protein>
    <submittedName>
        <fullName evidence="1">DUF2827 domain-containing protein</fullName>
    </submittedName>
</protein>
<dbReference type="Pfam" id="PF10933">
    <property type="entry name" value="DUF2827"/>
    <property type="match status" value="1"/>
</dbReference>
<dbReference type="Proteomes" id="UP001595683">
    <property type="component" value="Unassembled WGS sequence"/>
</dbReference>
<name>A0ABV7UZF6_9SPHN</name>
<dbReference type="RefSeq" id="WP_191324975.1">
    <property type="nucleotide sequence ID" value="NZ_BMZP01000013.1"/>
</dbReference>
<gene>
    <name evidence="1" type="ORF">ACFOOT_01635</name>
</gene>